<dbReference type="Proteomes" id="UP000032568">
    <property type="component" value="Chromosome"/>
</dbReference>
<organism evidence="4 5">
    <name type="scientific">Thalassomonas actiniarum</name>
    <dbReference type="NCBI Taxonomy" id="485447"/>
    <lineage>
        <taxon>Bacteria</taxon>
        <taxon>Pseudomonadati</taxon>
        <taxon>Pseudomonadota</taxon>
        <taxon>Gammaproteobacteria</taxon>
        <taxon>Alteromonadales</taxon>
        <taxon>Colwelliaceae</taxon>
        <taxon>Thalassomonas</taxon>
    </lineage>
</organism>
<feature type="domain" description="HTH LytTR-type" evidence="3">
    <location>
        <begin position="184"/>
        <end position="268"/>
    </location>
</feature>
<reference evidence="4 5" key="1">
    <citation type="journal article" date="2015" name="Genome Announc.">
        <title>Draft Genome Sequences of Marine Isolates of Thalassomonas viridans and Thalassomonas actiniarum.</title>
        <authorList>
            <person name="Olonade I."/>
            <person name="van Zyl L.J."/>
            <person name="Trindade M."/>
        </authorList>
    </citation>
    <scope>NUCLEOTIDE SEQUENCE [LARGE SCALE GENOMIC DNA]</scope>
    <source>
        <strain evidence="4 5">A5K-106</strain>
    </source>
</reference>
<name>A0AAE9YW02_9GAMM</name>
<feature type="transmembrane region" description="Helical" evidence="2">
    <location>
        <begin position="26"/>
        <end position="47"/>
    </location>
</feature>
<proteinExistence type="predicted"/>
<dbReference type="GO" id="GO:0003677">
    <property type="term" value="F:DNA binding"/>
    <property type="evidence" value="ECO:0007669"/>
    <property type="project" value="InterPro"/>
</dbReference>
<accession>A0AAE9YW02</accession>
<gene>
    <name evidence="4" type="ORF">SG35_012590</name>
</gene>
<keyword evidence="5" id="KW-1185">Reference proteome</keyword>
<evidence type="ECO:0000256" key="1">
    <source>
        <dbReference type="ARBA" id="ARBA00023012"/>
    </source>
</evidence>
<keyword evidence="1" id="KW-0902">Two-component regulatory system</keyword>
<dbReference type="KEGG" id="tact:SG35_012590"/>
<dbReference type="GO" id="GO:0000160">
    <property type="term" value="P:phosphorelay signal transduction system"/>
    <property type="evidence" value="ECO:0007669"/>
    <property type="project" value="UniProtKB-KW"/>
</dbReference>
<keyword evidence="2" id="KW-0472">Membrane</keyword>
<dbReference type="PROSITE" id="PS50930">
    <property type="entry name" value="HTH_LYTTR"/>
    <property type="match status" value="1"/>
</dbReference>
<dbReference type="RefSeq" id="WP_053043111.1">
    <property type="nucleotide sequence ID" value="NZ_CP059735.1"/>
</dbReference>
<dbReference type="EMBL" id="CP059735">
    <property type="protein sequence ID" value="WDE01385.1"/>
    <property type="molecule type" value="Genomic_DNA"/>
</dbReference>
<keyword evidence="2" id="KW-1133">Transmembrane helix</keyword>
<protein>
    <submittedName>
        <fullName evidence="4">LytTR family transcriptional regulator</fullName>
    </submittedName>
</protein>
<dbReference type="InterPro" id="IPR007492">
    <property type="entry name" value="LytTR_DNA-bd_dom"/>
</dbReference>
<evidence type="ECO:0000313" key="5">
    <source>
        <dbReference type="Proteomes" id="UP000032568"/>
    </source>
</evidence>
<evidence type="ECO:0000259" key="3">
    <source>
        <dbReference type="PROSITE" id="PS50930"/>
    </source>
</evidence>
<feature type="transmembrane region" description="Helical" evidence="2">
    <location>
        <begin position="53"/>
        <end position="73"/>
    </location>
</feature>
<sequence>MTIREFFLKYHIESELFNKKTIKTDCLVLLIAGVVLALLAPFGMNKIALGSNIAFWVTACFVGHLLYSPLFFFGTKYLQRFPLPVWAGLLLLSVVGGFLMCFVITFISWLYLGGRADYLADIPILFPKTFLIGVIITLVKLFKHYIKHQNEQLAQQKQIQQEQETSVNFMAKLPKDKRGTLLCLEMDDHYLKVHTDKGHHMLLMRLKDALEDLVHYPGLQTHRSWWVAEEAIRESVKQERKVSLRLSNDLLVPVSRTYLPQLKARNLL</sequence>
<dbReference type="Pfam" id="PF04397">
    <property type="entry name" value="LytTR"/>
    <property type="match status" value="1"/>
</dbReference>
<dbReference type="Gene3D" id="2.40.50.1020">
    <property type="entry name" value="LytTr DNA-binding domain"/>
    <property type="match status" value="1"/>
</dbReference>
<feature type="transmembrane region" description="Helical" evidence="2">
    <location>
        <begin position="85"/>
        <end position="112"/>
    </location>
</feature>
<evidence type="ECO:0000313" key="4">
    <source>
        <dbReference type="EMBL" id="WDE01385.1"/>
    </source>
</evidence>
<dbReference type="SMART" id="SM00850">
    <property type="entry name" value="LytTR"/>
    <property type="match status" value="1"/>
</dbReference>
<feature type="transmembrane region" description="Helical" evidence="2">
    <location>
        <begin position="124"/>
        <end position="142"/>
    </location>
</feature>
<evidence type="ECO:0000256" key="2">
    <source>
        <dbReference type="SAM" id="Phobius"/>
    </source>
</evidence>
<keyword evidence="2" id="KW-0812">Transmembrane</keyword>
<reference evidence="4 5" key="2">
    <citation type="journal article" date="2022" name="Mar. Drugs">
        <title>Bioassay-Guided Fractionation Leads to the Detection of Cholic Acid Generated by the Rare Thalassomonas sp.</title>
        <authorList>
            <person name="Pheiffer F."/>
            <person name="Schneider Y.K."/>
            <person name="Hansen E.H."/>
            <person name="Andersen J.H."/>
            <person name="Isaksson J."/>
            <person name="Busche T."/>
            <person name="R C."/>
            <person name="Kalinowski J."/>
            <person name="Zyl L.V."/>
            <person name="Trindade M."/>
        </authorList>
    </citation>
    <scope>NUCLEOTIDE SEQUENCE [LARGE SCALE GENOMIC DNA]</scope>
    <source>
        <strain evidence="4 5">A5K-106</strain>
    </source>
</reference>
<dbReference type="AlphaFoldDB" id="A0AAE9YW02"/>